<keyword evidence="1" id="KW-0812">Transmembrane</keyword>
<evidence type="ECO:0000259" key="2">
    <source>
        <dbReference type="Pfam" id="PF13471"/>
    </source>
</evidence>
<accession>A0AB39XCM8</accession>
<dbReference type="NCBIfam" id="NF033537">
    <property type="entry name" value="lasso_biosyn_B2"/>
    <property type="match status" value="1"/>
</dbReference>
<organism evidence="3">
    <name type="scientific">Pseudidiomarina sp. PP-1MA</name>
    <dbReference type="NCBI Taxonomy" id="3237706"/>
    <lineage>
        <taxon>Bacteria</taxon>
        <taxon>Pseudomonadati</taxon>
        <taxon>Pseudomonadota</taxon>
        <taxon>Gammaproteobacteria</taxon>
        <taxon>Alteromonadales</taxon>
        <taxon>Idiomarinaceae</taxon>
        <taxon>Pseudidiomarina</taxon>
    </lineage>
</organism>
<sequence length="157" mass="17924">MAVLNKLQTFFIKMSLRKKLWFILMWPLTGLFRAAVLVLPFHWYRGVLGQHWGNTELCVLTSDRQLQRAWQIGRAVELAARFTPWESKCLVQALVGACWCRLYGIPYVVHLGVRKDETGAMKAHAWLCTGKAVITGREGHRSFTIVSTFVHSLAKPI</sequence>
<proteinExistence type="predicted"/>
<dbReference type="InterPro" id="IPR032708">
    <property type="entry name" value="McjB_C"/>
</dbReference>
<dbReference type="Pfam" id="PF13471">
    <property type="entry name" value="Transglut_core3"/>
    <property type="match status" value="1"/>
</dbReference>
<reference evidence="3" key="1">
    <citation type="submission" date="2024-07" db="EMBL/GenBank/DDBJ databases">
        <title>Whole genome sequence of bacterial strains from algal surface.</title>
        <authorList>
            <person name="Kumar P."/>
        </authorList>
    </citation>
    <scope>NUCLEOTIDE SEQUENCE</scope>
    <source>
        <strain evidence="3">PP-1MA</strain>
    </source>
</reference>
<protein>
    <submittedName>
        <fullName evidence="3">Lasso peptide biosynthesis B2 protein</fullName>
    </submittedName>
</protein>
<evidence type="ECO:0000256" key="1">
    <source>
        <dbReference type="SAM" id="Phobius"/>
    </source>
</evidence>
<dbReference type="InterPro" id="IPR053521">
    <property type="entry name" value="McjB-like"/>
</dbReference>
<keyword evidence="1" id="KW-0472">Membrane</keyword>
<evidence type="ECO:0000313" key="3">
    <source>
        <dbReference type="EMBL" id="XDV10128.1"/>
    </source>
</evidence>
<feature type="domain" description="Microcin J25-processing protein McjB C-terminal" evidence="2">
    <location>
        <begin position="36"/>
        <end position="147"/>
    </location>
</feature>
<name>A0AB39XCM8_9GAMM</name>
<dbReference type="AlphaFoldDB" id="A0AB39XCM8"/>
<dbReference type="EMBL" id="CP165718">
    <property type="protein sequence ID" value="XDV10128.1"/>
    <property type="molecule type" value="Genomic_DNA"/>
</dbReference>
<dbReference type="RefSeq" id="WP_369743443.1">
    <property type="nucleotide sequence ID" value="NZ_CP165718.1"/>
</dbReference>
<keyword evidence="1" id="KW-1133">Transmembrane helix</keyword>
<gene>
    <name evidence="3" type="ORF">AB8S08_02675</name>
</gene>
<feature type="transmembrane region" description="Helical" evidence="1">
    <location>
        <begin position="20"/>
        <end position="44"/>
    </location>
</feature>